<dbReference type="Proteomes" id="UP000765509">
    <property type="component" value="Unassembled WGS sequence"/>
</dbReference>
<evidence type="ECO:0000256" key="1">
    <source>
        <dbReference type="SAM" id="MobiDB-lite"/>
    </source>
</evidence>
<gene>
    <name evidence="2" type="ORF">O181_020131</name>
</gene>
<dbReference type="AlphaFoldDB" id="A0A9Q3GUJ0"/>
<name>A0A9Q3GUJ0_9BASI</name>
<feature type="compositionally biased region" description="Acidic residues" evidence="1">
    <location>
        <begin position="87"/>
        <end position="97"/>
    </location>
</feature>
<evidence type="ECO:0000313" key="3">
    <source>
        <dbReference type="Proteomes" id="UP000765509"/>
    </source>
</evidence>
<sequence length="116" mass="14007">MKYWDRRMTHQLRSLLNQRDLVLVYNKTRETNWGLIFKNKWNGPYRVIKQINNGSYELEEVDVTELERRFAASKVKTFYPRGRLIDTEEDIEEEQSEEDKSMNEADLLEEITESDE</sequence>
<feature type="compositionally biased region" description="Acidic residues" evidence="1">
    <location>
        <begin position="106"/>
        <end position="116"/>
    </location>
</feature>
<dbReference type="EMBL" id="AVOT02005965">
    <property type="protein sequence ID" value="MBW0480416.1"/>
    <property type="molecule type" value="Genomic_DNA"/>
</dbReference>
<dbReference type="OrthoDB" id="118797at2759"/>
<comment type="caution">
    <text evidence="2">The sequence shown here is derived from an EMBL/GenBank/DDBJ whole genome shotgun (WGS) entry which is preliminary data.</text>
</comment>
<keyword evidence="3" id="KW-1185">Reference proteome</keyword>
<protein>
    <submittedName>
        <fullName evidence="2">Uncharacterized protein</fullName>
    </submittedName>
</protein>
<accession>A0A9Q3GUJ0</accession>
<reference evidence="2" key="1">
    <citation type="submission" date="2021-03" db="EMBL/GenBank/DDBJ databases">
        <title>Draft genome sequence of rust myrtle Austropuccinia psidii MF-1, a brazilian biotype.</title>
        <authorList>
            <person name="Quecine M.C."/>
            <person name="Pachon D.M.R."/>
            <person name="Bonatelli M.L."/>
            <person name="Correr F.H."/>
            <person name="Franceschini L.M."/>
            <person name="Leite T.F."/>
            <person name="Margarido G.R.A."/>
            <person name="Almeida C.A."/>
            <person name="Ferrarezi J.A."/>
            <person name="Labate C.A."/>
        </authorList>
    </citation>
    <scope>NUCLEOTIDE SEQUENCE</scope>
    <source>
        <strain evidence="2">MF-1</strain>
    </source>
</reference>
<evidence type="ECO:0000313" key="2">
    <source>
        <dbReference type="EMBL" id="MBW0480416.1"/>
    </source>
</evidence>
<feature type="region of interest" description="Disordered" evidence="1">
    <location>
        <begin position="86"/>
        <end position="116"/>
    </location>
</feature>
<proteinExistence type="predicted"/>
<organism evidence="2 3">
    <name type="scientific">Austropuccinia psidii MF-1</name>
    <dbReference type="NCBI Taxonomy" id="1389203"/>
    <lineage>
        <taxon>Eukaryota</taxon>
        <taxon>Fungi</taxon>
        <taxon>Dikarya</taxon>
        <taxon>Basidiomycota</taxon>
        <taxon>Pucciniomycotina</taxon>
        <taxon>Pucciniomycetes</taxon>
        <taxon>Pucciniales</taxon>
        <taxon>Sphaerophragmiaceae</taxon>
        <taxon>Austropuccinia</taxon>
    </lineage>
</organism>